<feature type="compositionally biased region" description="Acidic residues" evidence="1">
    <location>
        <begin position="604"/>
        <end position="634"/>
    </location>
</feature>
<protein>
    <submittedName>
        <fullName evidence="3">Uncharacterized protein</fullName>
    </submittedName>
</protein>
<dbReference type="STRING" id="231916.A0A409WVN4"/>
<keyword evidence="4" id="KW-1185">Reference proteome</keyword>
<sequence>MPLALRTTGVHSLPIELLSIVFLLGASYDDPYADGPFLLKPEQEYKPVPSSNFQVVVSHVCQHWRLVALSIPTLWTTLHFTDPSHLSRAKTYLSRCSSSQNYLLDVLVETVHADDHVPGRTLYNEELDQIFHIIIPHIKRWRAFHLKISDNDCKGTARLHLGTCGGAPHLETLQLYHFEHYRTSQSLYLATFRPPVIIFGNSLPKLRNISLIGVNLAWENSPYLTRLHQLELALHRESVRPVYQCWDAFLRSSPDLEVLCLHYSGPRDPEPGDPSREWFPRQRRIRLERLRELSLTDLDPENLCEMVRRLCLPGLRKLSLDLPEQDYTPFIDLLTTPASPSPASSPASSPPPSPTTSTAGSSHEALLEAATTATVPKQPNPILSLSSIETLIIHSLECTLESWTAFLRAAVNLRKLKVNFGSVGVDFWDVFTRDCEPVSLGEDKLPVIRDEEGAEEGTVSRGEVDDASVGANGNANGNDKSTKAKATSTPTLLLPHLEKFELSGISGDQIIAALRYRHRFRARQRLSSFSSPSPSLSTSTSPSPPSPYATPPPNQEWTIGFSRARREQDPLLDVLLVRGFWLPECAPKGSLREEDRVLVGGYVEEGEEGEEEEEEEEDVGSDGEEEDEDEEEEE</sequence>
<dbReference type="EMBL" id="NHYE01004731">
    <property type="protein sequence ID" value="PPQ82580.1"/>
    <property type="molecule type" value="Genomic_DNA"/>
</dbReference>
<evidence type="ECO:0000256" key="1">
    <source>
        <dbReference type="SAM" id="MobiDB-lite"/>
    </source>
</evidence>
<feature type="region of interest" description="Disordered" evidence="1">
    <location>
        <begin position="333"/>
        <end position="363"/>
    </location>
</feature>
<feature type="compositionally biased region" description="Low complexity" evidence="1">
    <location>
        <begin position="470"/>
        <end position="488"/>
    </location>
</feature>
<name>A0A409WVN4_9AGAR</name>
<evidence type="ECO:0000313" key="3">
    <source>
        <dbReference type="EMBL" id="PPQ82580.1"/>
    </source>
</evidence>
<dbReference type="OrthoDB" id="3352270at2759"/>
<feature type="signal peptide" evidence="2">
    <location>
        <begin position="1"/>
        <end position="28"/>
    </location>
</feature>
<feature type="region of interest" description="Disordered" evidence="1">
    <location>
        <begin position="593"/>
        <end position="634"/>
    </location>
</feature>
<feature type="compositionally biased region" description="Pro residues" evidence="1">
    <location>
        <begin position="542"/>
        <end position="554"/>
    </location>
</feature>
<proteinExistence type="predicted"/>
<comment type="caution">
    <text evidence="3">The sequence shown here is derived from an EMBL/GenBank/DDBJ whole genome shotgun (WGS) entry which is preliminary data.</text>
</comment>
<feature type="compositionally biased region" description="Low complexity" evidence="1">
    <location>
        <begin position="335"/>
        <end position="347"/>
    </location>
</feature>
<dbReference type="SUPFAM" id="SSF52047">
    <property type="entry name" value="RNI-like"/>
    <property type="match status" value="1"/>
</dbReference>
<feature type="region of interest" description="Disordered" evidence="1">
    <location>
        <begin position="527"/>
        <end position="557"/>
    </location>
</feature>
<evidence type="ECO:0000313" key="4">
    <source>
        <dbReference type="Proteomes" id="UP000284706"/>
    </source>
</evidence>
<accession>A0A409WVN4</accession>
<feature type="region of interest" description="Disordered" evidence="1">
    <location>
        <begin position="448"/>
        <end position="488"/>
    </location>
</feature>
<organism evidence="3 4">
    <name type="scientific">Gymnopilus dilepis</name>
    <dbReference type="NCBI Taxonomy" id="231916"/>
    <lineage>
        <taxon>Eukaryota</taxon>
        <taxon>Fungi</taxon>
        <taxon>Dikarya</taxon>
        <taxon>Basidiomycota</taxon>
        <taxon>Agaricomycotina</taxon>
        <taxon>Agaricomycetes</taxon>
        <taxon>Agaricomycetidae</taxon>
        <taxon>Agaricales</taxon>
        <taxon>Agaricineae</taxon>
        <taxon>Hymenogastraceae</taxon>
        <taxon>Gymnopilus</taxon>
    </lineage>
</organism>
<reference evidence="3 4" key="1">
    <citation type="journal article" date="2018" name="Evol. Lett.">
        <title>Horizontal gene cluster transfer increased hallucinogenic mushroom diversity.</title>
        <authorList>
            <person name="Reynolds H.T."/>
            <person name="Vijayakumar V."/>
            <person name="Gluck-Thaler E."/>
            <person name="Korotkin H.B."/>
            <person name="Matheny P.B."/>
            <person name="Slot J.C."/>
        </authorList>
    </citation>
    <scope>NUCLEOTIDE SEQUENCE [LARGE SCALE GENOMIC DNA]</scope>
    <source>
        <strain evidence="3 4">SRW20</strain>
    </source>
</reference>
<keyword evidence="2" id="KW-0732">Signal</keyword>
<dbReference type="Proteomes" id="UP000284706">
    <property type="component" value="Unassembled WGS sequence"/>
</dbReference>
<evidence type="ECO:0000256" key="2">
    <source>
        <dbReference type="SAM" id="SignalP"/>
    </source>
</evidence>
<feature type="chain" id="PRO_5019349900" evidence="2">
    <location>
        <begin position="29"/>
        <end position="634"/>
    </location>
</feature>
<dbReference type="AlphaFoldDB" id="A0A409WVN4"/>
<gene>
    <name evidence="3" type="ORF">CVT26_012387</name>
</gene>
<feature type="compositionally biased region" description="Low complexity" evidence="1">
    <location>
        <begin position="527"/>
        <end position="541"/>
    </location>
</feature>
<dbReference type="InParanoid" id="A0A409WVN4"/>